<name>A0ABD6EL26_9BILA</name>
<evidence type="ECO:0000313" key="3">
    <source>
        <dbReference type="Proteomes" id="UP001608902"/>
    </source>
</evidence>
<protein>
    <submittedName>
        <fullName evidence="2">Uncharacterized protein</fullName>
    </submittedName>
</protein>
<accession>A0ABD6EL26</accession>
<comment type="caution">
    <text evidence="2">The sequence shown here is derived from an EMBL/GenBank/DDBJ whole genome shotgun (WGS) entry which is preliminary data.</text>
</comment>
<dbReference type="Proteomes" id="UP001608902">
    <property type="component" value="Unassembled WGS sequence"/>
</dbReference>
<gene>
    <name evidence="2" type="ORF">AB6A40_007387</name>
</gene>
<proteinExistence type="predicted"/>
<dbReference type="AlphaFoldDB" id="A0ABD6EL26"/>
<feature type="compositionally biased region" description="Basic residues" evidence="1">
    <location>
        <begin position="126"/>
        <end position="156"/>
    </location>
</feature>
<feature type="region of interest" description="Disordered" evidence="1">
    <location>
        <begin position="90"/>
        <end position="184"/>
    </location>
</feature>
<evidence type="ECO:0000313" key="2">
    <source>
        <dbReference type="EMBL" id="MFH4980678.1"/>
    </source>
</evidence>
<sequence length="184" mass="20954">MGCMSSSVFHDDELGIDDRELQYLNYTEQPFEEYNQLDTENDQRGDTAVEHIFKKTRLVYGQPPLDLRGRQFDWAEYGIVFKDRPCPYDFPAFENDRPPDYDQKKNEAAAATQQDKMDVSSLASSRKSKKGKKAGKDKNKQKKSPGKKDKSKSKKDKKGEGGQKSSKKRKRLSAQAVGECSISE</sequence>
<reference evidence="2 3" key="1">
    <citation type="submission" date="2024-08" db="EMBL/GenBank/DDBJ databases">
        <title>Gnathostoma spinigerum genome.</title>
        <authorList>
            <person name="Gonzalez-Bertolin B."/>
            <person name="Monzon S."/>
            <person name="Zaballos A."/>
            <person name="Jimenez P."/>
            <person name="Dekumyoy P."/>
            <person name="Varona S."/>
            <person name="Cuesta I."/>
            <person name="Sumanam S."/>
            <person name="Adisakwattana P."/>
            <person name="Gasser R.B."/>
            <person name="Hernandez-Gonzalez A."/>
            <person name="Young N.D."/>
            <person name="Perteguer M.J."/>
        </authorList>
    </citation>
    <scope>NUCLEOTIDE SEQUENCE [LARGE SCALE GENOMIC DNA]</scope>
    <source>
        <strain evidence="2">AL3</strain>
        <tissue evidence="2">Liver</tissue>
    </source>
</reference>
<keyword evidence="3" id="KW-1185">Reference proteome</keyword>
<evidence type="ECO:0000256" key="1">
    <source>
        <dbReference type="SAM" id="MobiDB-lite"/>
    </source>
</evidence>
<organism evidence="2 3">
    <name type="scientific">Gnathostoma spinigerum</name>
    <dbReference type="NCBI Taxonomy" id="75299"/>
    <lineage>
        <taxon>Eukaryota</taxon>
        <taxon>Metazoa</taxon>
        <taxon>Ecdysozoa</taxon>
        <taxon>Nematoda</taxon>
        <taxon>Chromadorea</taxon>
        <taxon>Rhabditida</taxon>
        <taxon>Spirurina</taxon>
        <taxon>Gnathostomatomorpha</taxon>
        <taxon>Gnathostomatoidea</taxon>
        <taxon>Gnathostomatidae</taxon>
        <taxon>Gnathostoma</taxon>
    </lineage>
</organism>
<feature type="compositionally biased region" description="Basic and acidic residues" evidence="1">
    <location>
        <begin position="94"/>
        <end position="107"/>
    </location>
</feature>
<dbReference type="EMBL" id="JBGFUD010005914">
    <property type="protein sequence ID" value="MFH4980678.1"/>
    <property type="molecule type" value="Genomic_DNA"/>
</dbReference>